<keyword evidence="3" id="KW-0378">Hydrolase</keyword>
<evidence type="ECO:0000313" key="6">
    <source>
        <dbReference type="Proteomes" id="UP001497482"/>
    </source>
</evidence>
<dbReference type="InterPro" id="IPR052433">
    <property type="entry name" value="X-Pro_dipept-like"/>
</dbReference>
<dbReference type="GO" id="GO:0070006">
    <property type="term" value="F:metalloaminopeptidase activity"/>
    <property type="evidence" value="ECO:0007669"/>
    <property type="project" value="InterPro"/>
</dbReference>
<dbReference type="Proteomes" id="UP001497482">
    <property type="component" value="Chromosome 18"/>
</dbReference>
<accession>A0AAV2KL39</accession>
<dbReference type="SMART" id="SM01011">
    <property type="entry name" value="AMP_N"/>
    <property type="match status" value="1"/>
</dbReference>
<proteinExistence type="inferred from homology"/>
<protein>
    <recommendedName>
        <fullName evidence="4">Aminopeptidase P N-terminal domain-containing protein</fullName>
    </recommendedName>
</protein>
<reference evidence="5 6" key="1">
    <citation type="submission" date="2024-04" db="EMBL/GenBank/DDBJ databases">
        <authorList>
            <person name="Waldvogel A.-M."/>
            <person name="Schoenle A."/>
        </authorList>
    </citation>
    <scope>NUCLEOTIDE SEQUENCE [LARGE SCALE GENOMIC DNA]</scope>
</reference>
<dbReference type="GO" id="GO:0005739">
    <property type="term" value="C:mitochondrion"/>
    <property type="evidence" value="ECO:0007669"/>
    <property type="project" value="TreeGrafter"/>
</dbReference>
<dbReference type="Gene3D" id="3.40.350.10">
    <property type="entry name" value="Creatinase/prolidase N-terminal domain"/>
    <property type="match status" value="1"/>
</dbReference>
<dbReference type="GO" id="GO:0006508">
    <property type="term" value="P:proteolysis"/>
    <property type="evidence" value="ECO:0007669"/>
    <property type="project" value="TreeGrafter"/>
</dbReference>
<organism evidence="5 6">
    <name type="scientific">Knipowitschia caucasica</name>
    <name type="common">Caucasian dwarf goby</name>
    <name type="synonym">Pomatoschistus caucasicus</name>
    <dbReference type="NCBI Taxonomy" id="637954"/>
    <lineage>
        <taxon>Eukaryota</taxon>
        <taxon>Metazoa</taxon>
        <taxon>Chordata</taxon>
        <taxon>Craniata</taxon>
        <taxon>Vertebrata</taxon>
        <taxon>Euteleostomi</taxon>
        <taxon>Actinopterygii</taxon>
        <taxon>Neopterygii</taxon>
        <taxon>Teleostei</taxon>
        <taxon>Neoteleostei</taxon>
        <taxon>Acanthomorphata</taxon>
        <taxon>Gobiaria</taxon>
        <taxon>Gobiiformes</taxon>
        <taxon>Gobioidei</taxon>
        <taxon>Gobiidae</taxon>
        <taxon>Gobiinae</taxon>
        <taxon>Knipowitschia</taxon>
    </lineage>
</organism>
<evidence type="ECO:0000256" key="2">
    <source>
        <dbReference type="ARBA" id="ARBA00022723"/>
    </source>
</evidence>
<dbReference type="SUPFAM" id="SSF53092">
    <property type="entry name" value="Creatinase/prolidase N-terminal domain"/>
    <property type="match status" value="1"/>
</dbReference>
<feature type="domain" description="Aminopeptidase P N-terminal" evidence="4">
    <location>
        <begin position="31"/>
        <end position="182"/>
    </location>
</feature>
<evidence type="ECO:0000256" key="3">
    <source>
        <dbReference type="ARBA" id="ARBA00022801"/>
    </source>
</evidence>
<dbReference type="Pfam" id="PF05195">
    <property type="entry name" value="AMP_N"/>
    <property type="match status" value="1"/>
</dbReference>
<evidence type="ECO:0000256" key="1">
    <source>
        <dbReference type="ARBA" id="ARBA00008766"/>
    </source>
</evidence>
<dbReference type="PANTHER" id="PTHR43226">
    <property type="entry name" value="XAA-PRO AMINOPEPTIDASE 3"/>
    <property type="match status" value="1"/>
</dbReference>
<keyword evidence="6" id="KW-1185">Reference proteome</keyword>
<evidence type="ECO:0000313" key="5">
    <source>
        <dbReference type="EMBL" id="CAL1588780.1"/>
    </source>
</evidence>
<dbReference type="InterPro" id="IPR007865">
    <property type="entry name" value="Aminopep_P_N"/>
</dbReference>
<keyword evidence="2" id="KW-0479">Metal-binding</keyword>
<evidence type="ECO:0000259" key="4">
    <source>
        <dbReference type="SMART" id="SM01011"/>
    </source>
</evidence>
<dbReference type="InterPro" id="IPR029149">
    <property type="entry name" value="Creatin/AminoP/Spt16_N"/>
</dbReference>
<dbReference type="AlphaFoldDB" id="A0AAV2KL39"/>
<dbReference type="EMBL" id="OZ035840">
    <property type="protein sequence ID" value="CAL1588780.1"/>
    <property type="molecule type" value="Genomic_DNA"/>
</dbReference>
<comment type="similarity">
    <text evidence="1">Belongs to the peptidase M24B family.</text>
</comment>
<dbReference type="GO" id="GO:0030145">
    <property type="term" value="F:manganese ion binding"/>
    <property type="evidence" value="ECO:0007669"/>
    <property type="project" value="InterPro"/>
</dbReference>
<dbReference type="PANTHER" id="PTHR43226:SF4">
    <property type="entry name" value="XAA-PRO AMINOPEPTIDASE 3"/>
    <property type="match status" value="1"/>
</dbReference>
<name>A0AAV2KL39_KNICA</name>
<gene>
    <name evidence="5" type="ORF">KC01_LOCUS18512</name>
</gene>
<sequence length="199" mass="22289">MSPSSSSALVRSTVRLLSRRNFAQGEVTPGLSQSEYELRRYKLASLIEAQAERMGSSTSSNQNVVVVVLSHPTRYMTNDIPYPFHQNQDFLYLTGILEPDSALILHGRRRPDQAILFVPRRDPSRELWDGPRSGRNGAAALTGIERVHCTEELGVVLKSLKGVKQQAAILFVRTLADRQNRDRDNRLKAPVDPEPLQAD</sequence>